<dbReference type="OrthoDB" id="6329284at2759"/>
<dbReference type="GO" id="GO:0032259">
    <property type="term" value="P:methylation"/>
    <property type="evidence" value="ECO:0007669"/>
    <property type="project" value="UniProtKB-KW"/>
</dbReference>
<comment type="subunit">
    <text evidence="5">Component of a multi-subunit COQ enzyme complex, composed of at least COQ3, COQ4, COQ5, COQ6, COQ7 and COQ9. Interacts with PYURF; the interaction is direct, stabilizes COQ5 protein and associates PYURF with COQ enzyme complex.</text>
</comment>
<keyword evidence="9" id="KW-1185">Reference proteome</keyword>
<name>A0A5J4YKQ7_PORPP</name>
<keyword evidence="2 6" id="KW-0808">Transferase</keyword>
<feature type="region of interest" description="Disordered" evidence="7">
    <location>
        <begin position="18"/>
        <end position="61"/>
    </location>
</feature>
<feature type="binding site" evidence="6">
    <location>
        <position position="160"/>
    </location>
    <ligand>
        <name>S-adenosyl-L-methionine</name>
        <dbReference type="ChEBI" id="CHEBI:59789"/>
    </ligand>
</feature>
<evidence type="ECO:0000256" key="4">
    <source>
        <dbReference type="ARBA" id="ARBA00022691"/>
    </source>
</evidence>
<dbReference type="GO" id="GO:0008425">
    <property type="term" value="F:2-methoxy-6-polyprenyl-1,4-benzoquinol methyltransferase activity"/>
    <property type="evidence" value="ECO:0007669"/>
    <property type="project" value="UniProtKB-UniRule"/>
</dbReference>
<dbReference type="HAMAP" id="MF_01813">
    <property type="entry name" value="MenG_UbiE_methyltr"/>
    <property type="match status" value="1"/>
</dbReference>
<feature type="compositionally biased region" description="Polar residues" evidence="7">
    <location>
        <begin position="26"/>
        <end position="47"/>
    </location>
</feature>
<dbReference type="GO" id="GO:0031314">
    <property type="term" value="C:extrinsic component of mitochondrial inner membrane"/>
    <property type="evidence" value="ECO:0007669"/>
    <property type="project" value="UniProtKB-UniRule"/>
</dbReference>
<comment type="subcellular location">
    <subcellularLocation>
        <location evidence="6">Mitochondrion inner membrane</location>
        <topology evidence="6">Peripheral membrane protein</topology>
        <orientation evidence="6">Matrix side</orientation>
    </subcellularLocation>
</comment>
<keyword evidence="3 6" id="KW-0831">Ubiquinone biosynthesis</keyword>
<dbReference type="OMA" id="MNDVMSM"/>
<comment type="similarity">
    <text evidence="6">Belongs to the class I-like SAM-binding methyltransferase superfamily. MenG/UbiE family.</text>
</comment>
<dbReference type="PANTHER" id="PTHR43591:SF24">
    <property type="entry name" value="2-METHOXY-6-POLYPRENYL-1,4-BENZOQUINOL METHYLASE, MITOCHONDRIAL"/>
    <property type="match status" value="1"/>
</dbReference>
<feature type="binding site" evidence="6">
    <location>
        <position position="206"/>
    </location>
    <ligand>
        <name>S-adenosyl-L-methionine</name>
        <dbReference type="ChEBI" id="CHEBI:59789"/>
    </ligand>
</feature>
<keyword evidence="6" id="KW-0496">Mitochondrion</keyword>
<gene>
    <name evidence="8" type="ORF">FVE85_8350</name>
</gene>
<evidence type="ECO:0000256" key="7">
    <source>
        <dbReference type="SAM" id="MobiDB-lite"/>
    </source>
</evidence>
<keyword evidence="6" id="KW-0999">Mitochondrion inner membrane</keyword>
<dbReference type="UniPathway" id="UPA00232"/>
<dbReference type="PROSITE" id="PS51608">
    <property type="entry name" value="SAM_MT_UBIE"/>
    <property type="match status" value="1"/>
</dbReference>
<comment type="caution">
    <text evidence="8">The sequence shown here is derived from an EMBL/GenBank/DDBJ whole genome shotgun (WGS) entry which is preliminary data.</text>
</comment>
<sequence length="325" mass="36075">MRGRSLLVERSRAARLWQSGARAARNVSQSAVSASLNTPDASVSSQDSDSEGEKEKGSTQTHFGFRTIRKELKSSLVGQVFSSVAPSYDVMNDLMSGGIHRVWKDLFVKNMCAQSKGLSVLDVAGGTGDIAFRIIEERRRAAVLRDMSSTSYTTPVMVCDINDEMLKVGRERANTRGYTSSEVSFFQGDAEKLPIESDSVDIYCISFGMRNVTDVQKALQEAFRVLRPGGRFMMLEFGKVDNPVVAQAYDLYSFNIIPKIGGIVASDEASYQYLVESIRRFPSQKVFADMMRNTGFEEVSFLNRTFGVVAEYSGFKPKPGENWTN</sequence>
<evidence type="ECO:0000256" key="3">
    <source>
        <dbReference type="ARBA" id="ARBA00022688"/>
    </source>
</evidence>
<dbReference type="InterPro" id="IPR004033">
    <property type="entry name" value="UbiE/COQ5_MeTrFase"/>
</dbReference>
<keyword evidence="6" id="KW-0472">Membrane</keyword>
<reference evidence="9" key="1">
    <citation type="journal article" date="2019" name="Nat. Commun.">
        <title>Expansion of phycobilisome linker gene families in mesophilic red algae.</title>
        <authorList>
            <person name="Lee J."/>
            <person name="Kim D."/>
            <person name="Bhattacharya D."/>
            <person name="Yoon H.S."/>
        </authorList>
    </citation>
    <scope>NUCLEOTIDE SEQUENCE [LARGE SCALE GENOMIC DNA]</scope>
    <source>
        <strain evidence="9">CCMP 1328</strain>
    </source>
</reference>
<keyword evidence="1 6" id="KW-0489">Methyltransferase</keyword>
<dbReference type="CDD" id="cd02440">
    <property type="entry name" value="AdoMet_MTases"/>
    <property type="match status" value="1"/>
</dbReference>
<evidence type="ECO:0000313" key="8">
    <source>
        <dbReference type="EMBL" id="KAA8491868.1"/>
    </source>
</evidence>
<dbReference type="FunFam" id="3.40.50.150:FF:000064">
    <property type="entry name" value="2-methoxy-6-polyprenyl-1,4-benzoquinol methylase, mitochondrial"/>
    <property type="match status" value="1"/>
</dbReference>
<evidence type="ECO:0000256" key="6">
    <source>
        <dbReference type="HAMAP-Rule" id="MF_03191"/>
    </source>
</evidence>
<dbReference type="NCBIfam" id="TIGR01934">
    <property type="entry name" value="MenG_MenH_UbiE"/>
    <property type="match status" value="1"/>
</dbReference>
<protein>
    <recommendedName>
        <fullName evidence="6">2-methoxy-6-polyprenyl-1,4-benzoquinol methylase, mitochondrial</fullName>
        <ecNumber evidence="6">2.1.1.201</ecNumber>
    </recommendedName>
    <alternativeName>
        <fullName evidence="6">Ubiquinone biosynthesis methyltransferase COQ5</fullName>
    </alternativeName>
</protein>
<dbReference type="InterPro" id="IPR023576">
    <property type="entry name" value="UbiE/COQ5_MeTrFase_CS"/>
</dbReference>
<dbReference type="PANTHER" id="PTHR43591">
    <property type="entry name" value="METHYLTRANSFERASE"/>
    <property type="match status" value="1"/>
</dbReference>
<dbReference type="EC" id="2.1.1.201" evidence="6"/>
<dbReference type="AlphaFoldDB" id="A0A5J4YKQ7"/>
<feature type="binding site" evidence="6">
    <location>
        <position position="127"/>
    </location>
    <ligand>
        <name>S-adenosyl-L-methionine</name>
        <dbReference type="ChEBI" id="CHEBI:59789"/>
    </ligand>
</feature>
<dbReference type="Proteomes" id="UP000324585">
    <property type="component" value="Unassembled WGS sequence"/>
</dbReference>
<comment type="function">
    <text evidence="6">Methyltransferase required for the conversion of 2-polyprenyl-6-methoxy-1,4-benzoquinol (DDMQH2) to 2-polyprenyl-3-methyl-6-methoxy-1,4-benzoquinol (DMQH2).</text>
</comment>
<organism evidence="8 9">
    <name type="scientific">Porphyridium purpureum</name>
    <name type="common">Red alga</name>
    <name type="synonym">Porphyridium cruentum</name>
    <dbReference type="NCBI Taxonomy" id="35688"/>
    <lineage>
        <taxon>Eukaryota</taxon>
        <taxon>Rhodophyta</taxon>
        <taxon>Bangiophyceae</taxon>
        <taxon>Porphyridiales</taxon>
        <taxon>Porphyridiaceae</taxon>
        <taxon>Porphyridium</taxon>
    </lineage>
</organism>
<dbReference type="PROSITE" id="PS01183">
    <property type="entry name" value="UBIE_1"/>
    <property type="match status" value="1"/>
</dbReference>
<dbReference type="PROSITE" id="PS01184">
    <property type="entry name" value="UBIE_2"/>
    <property type="match status" value="1"/>
</dbReference>
<comment type="pathway">
    <text evidence="6">Cofactor biosynthesis; ubiquinone biosynthesis.</text>
</comment>
<evidence type="ECO:0000256" key="1">
    <source>
        <dbReference type="ARBA" id="ARBA00022603"/>
    </source>
</evidence>
<dbReference type="InterPro" id="IPR029063">
    <property type="entry name" value="SAM-dependent_MTases_sf"/>
</dbReference>
<keyword evidence="4 6" id="KW-0949">S-adenosyl-L-methionine</keyword>
<comment type="catalytic activity">
    <reaction evidence="6">
        <text>a 2-methoxy-6-(all-trans-polyprenyl)benzene-1,4-diol + S-adenosyl-L-methionine = a 5-methoxy-2-methyl-3-(all-trans-polyprenyl)benzene-1,4-diol + S-adenosyl-L-homocysteine + H(+)</text>
        <dbReference type="Rhea" id="RHEA:28286"/>
        <dbReference type="Rhea" id="RHEA-COMP:10858"/>
        <dbReference type="Rhea" id="RHEA-COMP:10859"/>
        <dbReference type="ChEBI" id="CHEBI:15378"/>
        <dbReference type="ChEBI" id="CHEBI:57856"/>
        <dbReference type="ChEBI" id="CHEBI:59789"/>
        <dbReference type="ChEBI" id="CHEBI:84166"/>
        <dbReference type="ChEBI" id="CHEBI:84167"/>
        <dbReference type="EC" id="2.1.1.201"/>
    </reaction>
</comment>
<dbReference type="SUPFAM" id="SSF53335">
    <property type="entry name" value="S-adenosyl-L-methionine-dependent methyltransferases"/>
    <property type="match status" value="1"/>
</dbReference>
<feature type="binding site" evidence="6">
    <location>
        <begin position="189"/>
        <end position="190"/>
    </location>
    <ligand>
        <name>S-adenosyl-L-methionine</name>
        <dbReference type="ChEBI" id="CHEBI:59789"/>
    </ligand>
</feature>
<evidence type="ECO:0000256" key="5">
    <source>
        <dbReference type="ARBA" id="ARBA00046387"/>
    </source>
</evidence>
<dbReference type="EMBL" id="VRMN01000011">
    <property type="protein sequence ID" value="KAA8491868.1"/>
    <property type="molecule type" value="Genomic_DNA"/>
</dbReference>
<dbReference type="Gene3D" id="3.40.50.150">
    <property type="entry name" value="Vaccinia Virus protein VP39"/>
    <property type="match status" value="1"/>
</dbReference>
<evidence type="ECO:0000256" key="2">
    <source>
        <dbReference type="ARBA" id="ARBA00022679"/>
    </source>
</evidence>
<dbReference type="Pfam" id="PF01209">
    <property type="entry name" value="Ubie_methyltran"/>
    <property type="match status" value="1"/>
</dbReference>
<proteinExistence type="inferred from homology"/>
<evidence type="ECO:0000313" key="9">
    <source>
        <dbReference type="Proteomes" id="UP000324585"/>
    </source>
</evidence>
<accession>A0A5J4YKQ7</accession>